<proteinExistence type="predicted"/>
<accession>A0A0M6YFZ8</accession>
<reference evidence="2 3" key="1">
    <citation type="submission" date="2015-07" db="EMBL/GenBank/DDBJ databases">
        <authorList>
            <person name="Noorani M."/>
        </authorList>
    </citation>
    <scope>NUCLEOTIDE SEQUENCE [LARGE SCALE GENOMIC DNA]</scope>
    <source>
        <strain evidence="2 3">CECT 7802</strain>
    </source>
</reference>
<dbReference type="EMBL" id="CXSU01000005">
    <property type="protein sequence ID" value="CTQ48699.1"/>
    <property type="molecule type" value="Genomic_DNA"/>
</dbReference>
<dbReference type="AlphaFoldDB" id="A0A0M6YFZ8"/>
<evidence type="ECO:0000259" key="1">
    <source>
        <dbReference type="Pfam" id="PF14300"/>
    </source>
</evidence>
<keyword evidence="3" id="KW-1185">Reference proteome</keyword>
<evidence type="ECO:0000313" key="2">
    <source>
        <dbReference type="EMBL" id="CTQ48699.1"/>
    </source>
</evidence>
<evidence type="ECO:0000313" key="3">
    <source>
        <dbReference type="Proteomes" id="UP000049222"/>
    </source>
</evidence>
<dbReference type="Proteomes" id="UP000049222">
    <property type="component" value="Unassembled WGS sequence"/>
</dbReference>
<sequence length="224" mass="25234">MVRIEVTQQLHDAAPPYALIEAVFTDPNFAGYDVGWRVGPDPDWIDVGQLMVLHNEVMNGGFSQYAGNYRQSDLLARVDSATRGAAIVGLDEHVATVTEFRAWIVSNPQELLMQDGFDERADDLELLDDRLAHGLWNASETEKFLVSLDPKKAGLMRVKLEADLAEARATMEVYRETSPEIYAQFAADEWWARGLNDAGPSGLAYDIRVCSWLLFRPEFKLIER</sequence>
<dbReference type="Pfam" id="PF14300">
    <property type="entry name" value="DMP19"/>
    <property type="match status" value="1"/>
</dbReference>
<protein>
    <recommendedName>
        <fullName evidence="1">DNA mimic protein DMP19 C-terminal domain-containing protein</fullName>
    </recommendedName>
</protein>
<feature type="domain" description="DNA mimic protein DMP19 C-terminal" evidence="1">
    <location>
        <begin position="49"/>
        <end position="136"/>
    </location>
</feature>
<organism evidence="2 3">
    <name type="scientific">Jannaschia donghaensis</name>
    <dbReference type="NCBI Taxonomy" id="420998"/>
    <lineage>
        <taxon>Bacteria</taxon>
        <taxon>Pseudomonadati</taxon>
        <taxon>Pseudomonadota</taxon>
        <taxon>Alphaproteobacteria</taxon>
        <taxon>Rhodobacterales</taxon>
        <taxon>Roseobacteraceae</taxon>
        <taxon>Jannaschia</taxon>
    </lineage>
</organism>
<name>A0A0M6YFZ8_9RHOB</name>
<gene>
    <name evidence="2" type="ORF">JDO7802_00703</name>
</gene>
<dbReference type="InterPro" id="IPR025402">
    <property type="entry name" value="DMP19_C"/>
</dbReference>
<dbReference type="STRING" id="420998.JDO7802_00703"/>